<name>A0A183S9W4_SCHSO</name>
<dbReference type="OrthoDB" id="6317163at2759"/>
<proteinExistence type="predicted"/>
<dbReference type="EMBL" id="UYSU01001287">
    <property type="protein sequence ID" value="VDL86731.1"/>
    <property type="molecule type" value="Genomic_DNA"/>
</dbReference>
<keyword evidence="2" id="KW-1185">Reference proteome</keyword>
<dbReference type="Proteomes" id="UP000275846">
    <property type="component" value="Unassembled WGS sequence"/>
</dbReference>
<organism evidence="3">
    <name type="scientific">Schistocephalus solidus</name>
    <name type="common">Tapeworm</name>
    <dbReference type="NCBI Taxonomy" id="70667"/>
    <lineage>
        <taxon>Eukaryota</taxon>
        <taxon>Metazoa</taxon>
        <taxon>Spiralia</taxon>
        <taxon>Lophotrochozoa</taxon>
        <taxon>Platyhelminthes</taxon>
        <taxon>Cestoda</taxon>
        <taxon>Eucestoda</taxon>
        <taxon>Diphyllobothriidea</taxon>
        <taxon>Diphyllobothriidae</taxon>
        <taxon>Schistocephalus</taxon>
    </lineage>
</organism>
<dbReference type="WBParaSite" id="SSLN_0000105201-mRNA-1">
    <property type="protein sequence ID" value="SSLN_0000105201-mRNA-1"/>
    <property type="gene ID" value="SSLN_0000105201"/>
</dbReference>
<gene>
    <name evidence="1" type="ORF">SSLN_LOCUS1012</name>
</gene>
<reference evidence="3" key="1">
    <citation type="submission" date="2016-06" db="UniProtKB">
        <authorList>
            <consortium name="WormBaseParasite"/>
        </authorList>
    </citation>
    <scope>IDENTIFICATION</scope>
</reference>
<protein>
    <submittedName>
        <fullName evidence="3">SCP domain-containing protein</fullName>
    </submittedName>
</protein>
<dbReference type="AlphaFoldDB" id="A0A183S9W4"/>
<evidence type="ECO:0000313" key="3">
    <source>
        <dbReference type="WBParaSite" id="SSLN_0000105201-mRNA-1"/>
    </source>
</evidence>
<reference evidence="1 2" key="2">
    <citation type="submission" date="2018-11" db="EMBL/GenBank/DDBJ databases">
        <authorList>
            <consortium name="Pathogen Informatics"/>
        </authorList>
    </citation>
    <scope>NUCLEOTIDE SEQUENCE [LARGE SCALE GENOMIC DNA]</scope>
    <source>
        <strain evidence="1 2">NST_G2</strain>
    </source>
</reference>
<evidence type="ECO:0000313" key="2">
    <source>
        <dbReference type="Proteomes" id="UP000275846"/>
    </source>
</evidence>
<sequence>MTFRPFVKRPDIAAFVAQWVVTMAGPAGGHAVGIVNSDSVCVQATVWRTNIANAQALPTYPLCHYTFRARIGLVGNLRTQCTNSPTIQNSAPTSVNPPSDSLPLTPGINSISPTIMETTSQCSAHVTPTITTTTATSTTT</sequence>
<evidence type="ECO:0000313" key="1">
    <source>
        <dbReference type="EMBL" id="VDL86731.1"/>
    </source>
</evidence>
<accession>A0A183S9W4</accession>